<reference evidence="3" key="2">
    <citation type="submission" date="2017-06" db="EMBL/GenBank/DDBJ databases">
        <title>WGS assembly of Brachypodium distachyon.</title>
        <authorList>
            <consortium name="The International Brachypodium Initiative"/>
            <person name="Lucas S."/>
            <person name="Harmon-Smith M."/>
            <person name="Lail K."/>
            <person name="Tice H."/>
            <person name="Grimwood J."/>
            <person name="Bruce D."/>
            <person name="Barry K."/>
            <person name="Shu S."/>
            <person name="Lindquist E."/>
            <person name="Wang M."/>
            <person name="Pitluck S."/>
            <person name="Vogel J.P."/>
            <person name="Garvin D.F."/>
            <person name="Mockler T.C."/>
            <person name="Schmutz J."/>
            <person name="Rokhsar D."/>
            <person name="Bevan M.W."/>
        </authorList>
    </citation>
    <scope>NUCLEOTIDE SEQUENCE</scope>
    <source>
        <strain evidence="3">Bd21</strain>
    </source>
</reference>
<name>A0A0Q3IV11_BRADI</name>
<accession>A0A0Q3IV11</accession>
<feature type="domain" description="Myb-like" evidence="2">
    <location>
        <begin position="124"/>
        <end position="178"/>
    </location>
</feature>
<dbReference type="STRING" id="15368.A0A0Q3IV11"/>
<evidence type="ECO:0000259" key="2">
    <source>
        <dbReference type="PROSITE" id="PS50090"/>
    </source>
</evidence>
<evidence type="ECO:0000256" key="1">
    <source>
        <dbReference type="SAM" id="MobiDB-lite"/>
    </source>
</evidence>
<dbReference type="PROSITE" id="PS50090">
    <property type="entry name" value="MYB_LIKE"/>
    <property type="match status" value="1"/>
</dbReference>
<gene>
    <name evidence="3" type="ORF">BRADI_4g27940v3</name>
</gene>
<dbReference type="SUPFAM" id="SSF81995">
    <property type="entry name" value="beta-sandwich domain of Sec23/24"/>
    <property type="match status" value="1"/>
</dbReference>
<feature type="region of interest" description="Disordered" evidence="1">
    <location>
        <begin position="257"/>
        <end position="282"/>
    </location>
</feature>
<proteinExistence type="predicted"/>
<dbReference type="PANTHER" id="PTHR45224">
    <property type="entry name" value="OS01G0527900 PROTEIN-RELATED"/>
    <property type="match status" value="1"/>
</dbReference>
<feature type="region of interest" description="Disordered" evidence="1">
    <location>
        <begin position="1"/>
        <end position="23"/>
    </location>
</feature>
<dbReference type="ExpressionAtlas" id="A0A0Q3IV11">
    <property type="expression patterns" value="baseline"/>
</dbReference>
<evidence type="ECO:0000313" key="3">
    <source>
        <dbReference type="EMBL" id="KQJ89824.1"/>
    </source>
</evidence>
<reference evidence="4" key="3">
    <citation type="submission" date="2018-08" db="UniProtKB">
        <authorList>
            <consortium name="EnsemblPlants"/>
        </authorList>
    </citation>
    <scope>IDENTIFICATION</scope>
    <source>
        <strain evidence="4">cv. Bd21</strain>
    </source>
</reference>
<keyword evidence="5" id="KW-1185">Reference proteome</keyword>
<sequence>MSPRPPGGSLNRKHCPNEPTSTPSHVNFCHPQFPQHMQFSQPPYAMNIPFQQFPQQPLYPPNVHYVVVQPQYAPYSLPPPLPPPQPALVMRSTSVSDSGTPHVETCPEEHGIDNVDNDDSAEPERTARRLAWTEKEDIRLIKKYDMYWENVAAAYNSTTPRDRRREAKHLKCHWHKITKKIACFDDCWCQVKAKYPSSLSDNMQLMDKTWVMFNEEARAIYLEEEKHCFAFDHCWKAVWDQPKWKAYISSLSSKTTKLSESGDYTSSTEDTEDYPEEMDEQGCATAKEIHEGKGKMPSSSEVEKDIQCSVDLHNTLQVNREEMTGVQLMHSDQKLELSKLEQTERADNSSFISKNQQELLMADAAWINEISARERAGYKELDYGRATVRENIPEKETGPQVCNKQEHGRAVRGNAPQSETPTQSCKAAKLKRKRKGKSVPCSSEVQEDIKRAVDLQIMLTKDREKMSEVQLRLSKEKLEFAKLKQQEAKDKKETTLYDKYSELLMSDTSRFNELQKAEYEKAVRRMGEMLFGRDDN</sequence>
<dbReference type="Proteomes" id="UP000008810">
    <property type="component" value="Chromosome 4"/>
</dbReference>
<dbReference type="OrthoDB" id="649300at2759"/>
<feature type="compositionally biased region" description="Acidic residues" evidence="1">
    <location>
        <begin position="269"/>
        <end position="280"/>
    </location>
</feature>
<evidence type="ECO:0000313" key="4">
    <source>
        <dbReference type="EnsemblPlants" id="KQJ89824"/>
    </source>
</evidence>
<dbReference type="EnsemblPlants" id="KQJ89824">
    <property type="protein sequence ID" value="KQJ89824"/>
    <property type="gene ID" value="BRADI_4g27940v3"/>
</dbReference>
<feature type="compositionally biased region" description="Basic residues" evidence="1">
    <location>
        <begin position="428"/>
        <end position="437"/>
    </location>
</feature>
<feature type="compositionally biased region" description="Polar residues" evidence="1">
    <location>
        <begin position="415"/>
        <end position="425"/>
    </location>
</feature>
<feature type="region of interest" description="Disordered" evidence="1">
    <location>
        <begin position="91"/>
        <end position="122"/>
    </location>
</feature>
<dbReference type="EMBL" id="CM000883">
    <property type="protein sequence ID" value="KQJ89824.1"/>
    <property type="molecule type" value="Genomic_DNA"/>
</dbReference>
<dbReference type="Gramene" id="KQJ89824">
    <property type="protein sequence ID" value="KQJ89824"/>
    <property type="gene ID" value="BRADI_4g27940v3"/>
</dbReference>
<dbReference type="AlphaFoldDB" id="A0A0Q3IV11"/>
<feature type="region of interest" description="Disordered" evidence="1">
    <location>
        <begin position="396"/>
        <end position="442"/>
    </location>
</feature>
<dbReference type="InterPro" id="IPR001005">
    <property type="entry name" value="SANT/Myb"/>
</dbReference>
<reference evidence="3 4" key="1">
    <citation type="journal article" date="2010" name="Nature">
        <title>Genome sequencing and analysis of the model grass Brachypodium distachyon.</title>
        <authorList>
            <consortium name="International Brachypodium Initiative"/>
        </authorList>
    </citation>
    <scope>NUCLEOTIDE SEQUENCE [LARGE SCALE GENOMIC DNA]</scope>
    <source>
        <strain evidence="3 4">Bd21</strain>
    </source>
</reference>
<dbReference type="FunCoup" id="A0A0Q3IV11">
    <property type="interactions" value="664"/>
</dbReference>
<evidence type="ECO:0000313" key="5">
    <source>
        <dbReference type="Proteomes" id="UP000008810"/>
    </source>
</evidence>
<organism evidence="3">
    <name type="scientific">Brachypodium distachyon</name>
    <name type="common">Purple false brome</name>
    <name type="synonym">Trachynia distachya</name>
    <dbReference type="NCBI Taxonomy" id="15368"/>
    <lineage>
        <taxon>Eukaryota</taxon>
        <taxon>Viridiplantae</taxon>
        <taxon>Streptophyta</taxon>
        <taxon>Embryophyta</taxon>
        <taxon>Tracheophyta</taxon>
        <taxon>Spermatophyta</taxon>
        <taxon>Magnoliopsida</taxon>
        <taxon>Liliopsida</taxon>
        <taxon>Poales</taxon>
        <taxon>Poaceae</taxon>
        <taxon>BOP clade</taxon>
        <taxon>Pooideae</taxon>
        <taxon>Stipodae</taxon>
        <taxon>Brachypodieae</taxon>
        <taxon>Brachypodium</taxon>
    </lineage>
</organism>
<dbReference type="PANTHER" id="PTHR45224:SF10">
    <property type="entry name" value="OS09G0317700 PROTEIN"/>
    <property type="match status" value="1"/>
</dbReference>
<protein>
    <recommendedName>
        <fullName evidence="2">Myb-like domain-containing protein</fullName>
    </recommendedName>
</protein>
<dbReference type="InParanoid" id="A0A0Q3IV11"/>